<dbReference type="Gene3D" id="3.90.1010.10">
    <property type="match status" value="1"/>
</dbReference>
<name>A0ABN1YSI2_9MICO</name>
<reference evidence="2 3" key="1">
    <citation type="journal article" date="2019" name="Int. J. Syst. Evol. Microbiol.">
        <title>The Global Catalogue of Microorganisms (GCM) 10K type strain sequencing project: providing services to taxonomists for standard genome sequencing and annotation.</title>
        <authorList>
            <consortium name="The Broad Institute Genomics Platform"/>
            <consortium name="The Broad Institute Genome Sequencing Center for Infectious Disease"/>
            <person name="Wu L."/>
            <person name="Ma J."/>
        </authorList>
    </citation>
    <scope>NUCLEOTIDE SEQUENCE [LARGE SCALE GENOMIC DNA]</scope>
    <source>
        <strain evidence="2 3">JCM 12398</strain>
    </source>
</reference>
<dbReference type="CDD" id="cd06664">
    <property type="entry name" value="IscU_like"/>
    <property type="match status" value="1"/>
</dbReference>
<evidence type="ECO:0000313" key="3">
    <source>
        <dbReference type="Proteomes" id="UP001501266"/>
    </source>
</evidence>
<sequence>MTDPLAGLYQELILEHAKRREGEGQLEPFDAERFLRNPTCGDEIRLRVRLTGTEDDRRVDALGWEGQGCSISQASASVLAEQAPGLSVADARERIEAMRALLRSRGAVEPDEELLGDAVAFAGVARFPMRVKCAMLAWVALEEALMEIDLR</sequence>
<dbReference type="NCBIfam" id="TIGR01994">
    <property type="entry name" value="SUF_scaf_2"/>
    <property type="match status" value="1"/>
</dbReference>
<dbReference type="PANTHER" id="PTHR10093">
    <property type="entry name" value="IRON-SULFUR CLUSTER ASSEMBLY ENZYME NIFU HOMOLOG"/>
    <property type="match status" value="1"/>
</dbReference>
<dbReference type="EMBL" id="BAAAKK010000003">
    <property type="protein sequence ID" value="GAA1421632.1"/>
    <property type="molecule type" value="Genomic_DNA"/>
</dbReference>
<dbReference type="Proteomes" id="UP001501266">
    <property type="component" value="Unassembled WGS sequence"/>
</dbReference>
<comment type="caution">
    <text evidence="2">The sequence shown here is derived from an EMBL/GenBank/DDBJ whole genome shotgun (WGS) entry which is preliminary data.</text>
</comment>
<gene>
    <name evidence="2" type="ORF">GCM10009640_12930</name>
</gene>
<protein>
    <submittedName>
        <fullName evidence="2">SUF system NifU family Fe-S cluster assembly protein</fullName>
    </submittedName>
</protein>
<organism evidence="2 3">
    <name type="scientific">Agrococcus citreus</name>
    <dbReference type="NCBI Taxonomy" id="84643"/>
    <lineage>
        <taxon>Bacteria</taxon>
        <taxon>Bacillati</taxon>
        <taxon>Actinomycetota</taxon>
        <taxon>Actinomycetes</taxon>
        <taxon>Micrococcales</taxon>
        <taxon>Microbacteriaceae</taxon>
        <taxon>Agrococcus</taxon>
    </lineage>
</organism>
<evidence type="ECO:0000259" key="1">
    <source>
        <dbReference type="Pfam" id="PF01592"/>
    </source>
</evidence>
<feature type="domain" description="NIF system FeS cluster assembly NifU N-terminal" evidence="1">
    <location>
        <begin position="9"/>
        <end position="133"/>
    </location>
</feature>
<evidence type="ECO:0000313" key="2">
    <source>
        <dbReference type="EMBL" id="GAA1421632.1"/>
    </source>
</evidence>
<dbReference type="RefSeq" id="WP_343918597.1">
    <property type="nucleotide sequence ID" value="NZ_BAAAKK010000003.1"/>
</dbReference>
<dbReference type="Pfam" id="PF01592">
    <property type="entry name" value="NifU_N"/>
    <property type="match status" value="1"/>
</dbReference>
<proteinExistence type="predicted"/>
<dbReference type="InterPro" id="IPR002871">
    <property type="entry name" value="NIF_FeS_clus_asmbl_NifU_N"/>
</dbReference>
<keyword evidence="3" id="KW-1185">Reference proteome</keyword>
<accession>A0ABN1YSI2</accession>
<dbReference type="SUPFAM" id="SSF82649">
    <property type="entry name" value="SufE/NifU"/>
    <property type="match status" value="1"/>
</dbReference>